<dbReference type="Proteomes" id="UP001378188">
    <property type="component" value="Unassembled WGS sequence"/>
</dbReference>
<organism evidence="6 7">
    <name type="scientific">Microbaculum marinum</name>
    <dbReference type="NCBI Taxonomy" id="1764581"/>
    <lineage>
        <taxon>Bacteria</taxon>
        <taxon>Pseudomonadati</taxon>
        <taxon>Pseudomonadota</taxon>
        <taxon>Alphaproteobacteria</taxon>
        <taxon>Hyphomicrobiales</taxon>
        <taxon>Tepidamorphaceae</taxon>
        <taxon>Microbaculum</taxon>
    </lineage>
</organism>
<feature type="transmembrane region" description="Helical" evidence="2">
    <location>
        <begin position="244"/>
        <end position="268"/>
    </location>
</feature>
<feature type="domain" description="Predicted membrane protein YciQ-like C-terminal" evidence="5">
    <location>
        <begin position="280"/>
        <end position="439"/>
    </location>
</feature>
<evidence type="ECO:0000313" key="7">
    <source>
        <dbReference type="Proteomes" id="UP001378188"/>
    </source>
</evidence>
<feature type="region of interest" description="Disordered" evidence="1">
    <location>
        <begin position="618"/>
        <end position="646"/>
    </location>
</feature>
<dbReference type="Pfam" id="PF20990">
    <property type="entry name" value="DUF2207_C"/>
    <property type="match status" value="2"/>
</dbReference>
<keyword evidence="7" id="KW-1185">Reference proteome</keyword>
<keyword evidence="2" id="KW-1133">Transmembrane helix</keyword>
<evidence type="ECO:0000256" key="1">
    <source>
        <dbReference type="SAM" id="MobiDB-lite"/>
    </source>
</evidence>
<feature type="transmembrane region" description="Helical" evidence="2">
    <location>
        <begin position="418"/>
        <end position="440"/>
    </location>
</feature>
<feature type="domain" description="DUF2207" evidence="4">
    <location>
        <begin position="35"/>
        <end position="223"/>
    </location>
</feature>
<evidence type="ECO:0000256" key="3">
    <source>
        <dbReference type="SAM" id="SignalP"/>
    </source>
</evidence>
<keyword evidence="2" id="KW-0812">Transmembrane</keyword>
<dbReference type="EMBL" id="JAZHOF010000005">
    <property type="protein sequence ID" value="MEJ8572405.1"/>
    <property type="molecule type" value="Genomic_DNA"/>
</dbReference>
<keyword evidence="2" id="KW-0472">Membrane</keyword>
<name>A0AAW9RVV3_9HYPH</name>
<keyword evidence="3" id="KW-0732">Signal</keyword>
<accession>A0AAW9RVV3</accession>
<evidence type="ECO:0000313" key="6">
    <source>
        <dbReference type="EMBL" id="MEJ8572405.1"/>
    </source>
</evidence>
<feature type="chain" id="PRO_5043880683" evidence="3">
    <location>
        <begin position="27"/>
        <end position="646"/>
    </location>
</feature>
<feature type="signal peptide" evidence="3">
    <location>
        <begin position="1"/>
        <end position="26"/>
    </location>
</feature>
<comment type="caution">
    <text evidence="6">The sequence shown here is derived from an EMBL/GenBank/DDBJ whole genome shotgun (WGS) entry which is preliminary data.</text>
</comment>
<evidence type="ECO:0000256" key="2">
    <source>
        <dbReference type="SAM" id="Phobius"/>
    </source>
</evidence>
<feature type="transmembrane region" description="Helical" evidence="2">
    <location>
        <begin position="452"/>
        <end position="479"/>
    </location>
</feature>
<dbReference type="AlphaFoldDB" id="A0AAW9RVV3"/>
<feature type="transmembrane region" description="Helical" evidence="2">
    <location>
        <begin position="391"/>
        <end position="412"/>
    </location>
</feature>
<evidence type="ECO:0000259" key="5">
    <source>
        <dbReference type="Pfam" id="PF20990"/>
    </source>
</evidence>
<protein>
    <submittedName>
        <fullName evidence="6">DUF2207 domain-containing protein</fullName>
    </submittedName>
</protein>
<dbReference type="Pfam" id="PF09972">
    <property type="entry name" value="DUF2207"/>
    <property type="match status" value="1"/>
</dbReference>
<gene>
    <name evidence="6" type="ORF">V3328_13020</name>
</gene>
<reference evidence="6 7" key="1">
    <citation type="submission" date="2024-02" db="EMBL/GenBank/DDBJ databases">
        <title>Genome analysis and characterization of Microbaculum marinisediminis sp. nov., isolated from marine sediment.</title>
        <authorList>
            <person name="Du Z.-J."/>
            <person name="Ye Y.-Q."/>
            <person name="Zhang Z.-R."/>
            <person name="Yuan S.-M."/>
            <person name="Zhang X.-Y."/>
        </authorList>
    </citation>
    <scope>NUCLEOTIDE SEQUENCE [LARGE SCALE GENOMIC DNA]</scope>
    <source>
        <strain evidence="6 7">SDUM1044001</strain>
    </source>
</reference>
<dbReference type="RefSeq" id="WP_340330108.1">
    <property type="nucleotide sequence ID" value="NZ_JAZHOF010000005.1"/>
</dbReference>
<feature type="domain" description="Predicted membrane protein YciQ-like C-terminal" evidence="5">
    <location>
        <begin position="445"/>
        <end position="567"/>
    </location>
</feature>
<evidence type="ECO:0000259" key="4">
    <source>
        <dbReference type="Pfam" id="PF09972"/>
    </source>
</evidence>
<proteinExistence type="predicted"/>
<sequence>MRILVSALLVLAAALLPTALASPAHAQDTLTREVIRTYDVRIAVQQDGAVLVTEDIEVVALGREIRRGIYRDIPVGGVGLLGIGRPSFDLVQTLRDGRPEPSRIERSGGAVRIYLGDAGVFLEPGVYRYRIVYRMGDQVRRFDGVDEVYWNVTGNNWAFPIEQATAVVVPPPGAPVSQLAAYTGYRGEQGEDVVIGEARNGDPQFRTTRTLASGEGLTVAVGWPPGYVDPESGSQRLARWIERWGALAAAALTLGIVLIYYLVVWFLIGRDPPRGTIIPVYHPEMPPAAMRSVERMGFDYTCVAAAIISLAVKGHLKIREASKKQTLVALPDADARQPMSDGEAVLYDELFDTGEEIVIQRTSRSRLTAASNALRNHLRRTYDRIYFKRNFGWFVLGVVVTIFGWFASALISVRHVELLFLAIFPTVFAVVLGTVFVKAWRSVRDYRRSSSIVALVASIIQVGVIGFMVLSLGGFFIGIGTQMGLVPFLTLIVIALLNVVFWNLLKVRTAIGRKAMDEIEGTRLYLTVAEEDRLRFENPPDKTPEHFHEMLPYAIALDVETEWTDQFAAEIAAAHAAQGSDPYLKPSWYSGSRGSGFRDAGALRSVGASLGSAYGAATVTQSSGSSGSSGGGSSGGGGGGGGGGGW</sequence>
<dbReference type="InterPro" id="IPR018702">
    <property type="entry name" value="DUF2207"/>
</dbReference>
<feature type="transmembrane region" description="Helical" evidence="2">
    <location>
        <begin position="485"/>
        <end position="505"/>
    </location>
</feature>
<feature type="compositionally biased region" description="Gly residues" evidence="1">
    <location>
        <begin position="627"/>
        <end position="646"/>
    </location>
</feature>
<dbReference type="InterPro" id="IPR048389">
    <property type="entry name" value="YciQ-like_C"/>
</dbReference>